<dbReference type="PROSITE" id="PS51257">
    <property type="entry name" value="PROKAR_LIPOPROTEIN"/>
    <property type="match status" value="1"/>
</dbReference>
<reference evidence="8" key="1">
    <citation type="journal article" date="2010" name="Science">
        <title>Signatures of adaptation to obligate biotrophy in the Hyaloperonospora arabidopsidis genome.</title>
        <authorList>
            <person name="Baxter L."/>
            <person name="Tripathy S."/>
            <person name="Ishaque N."/>
            <person name="Boot N."/>
            <person name="Cabral A."/>
            <person name="Kemen E."/>
            <person name="Thines M."/>
            <person name="Ah-Fong A."/>
            <person name="Anderson R."/>
            <person name="Badejoko W."/>
            <person name="Bittner-Eddy P."/>
            <person name="Boore J.L."/>
            <person name="Chibucos M.C."/>
            <person name="Coates M."/>
            <person name="Dehal P."/>
            <person name="Delehaunty K."/>
            <person name="Dong S."/>
            <person name="Downton P."/>
            <person name="Dumas B."/>
            <person name="Fabro G."/>
            <person name="Fronick C."/>
            <person name="Fuerstenberg S.I."/>
            <person name="Fulton L."/>
            <person name="Gaulin E."/>
            <person name="Govers F."/>
            <person name="Hughes L."/>
            <person name="Humphray S."/>
            <person name="Jiang R.H."/>
            <person name="Judelson H."/>
            <person name="Kamoun S."/>
            <person name="Kyung K."/>
            <person name="Meijer H."/>
            <person name="Minx P."/>
            <person name="Morris P."/>
            <person name="Nelson J."/>
            <person name="Phuntumart V."/>
            <person name="Qutob D."/>
            <person name="Rehmany A."/>
            <person name="Rougon-Cardoso A."/>
            <person name="Ryden P."/>
            <person name="Torto-Alalibo T."/>
            <person name="Studholme D."/>
            <person name="Wang Y."/>
            <person name="Win J."/>
            <person name="Wood J."/>
            <person name="Clifton S.W."/>
            <person name="Rogers J."/>
            <person name="Van den Ackerveken G."/>
            <person name="Jones J.D."/>
            <person name="McDowell J.M."/>
            <person name="Beynon J."/>
            <person name="Tyler B.M."/>
        </authorList>
    </citation>
    <scope>NUCLEOTIDE SEQUENCE [LARGE SCALE GENOMIC DNA]</scope>
    <source>
        <strain evidence="8">Emoy2</strain>
    </source>
</reference>
<evidence type="ECO:0000256" key="3">
    <source>
        <dbReference type="ARBA" id="ARBA00022475"/>
    </source>
</evidence>
<dbReference type="InParanoid" id="M4BVB8"/>
<evidence type="ECO:0000256" key="4">
    <source>
        <dbReference type="SAM" id="Phobius"/>
    </source>
</evidence>
<organism evidence="7 8">
    <name type="scientific">Hyaloperonospora arabidopsidis (strain Emoy2)</name>
    <name type="common">Downy mildew agent</name>
    <name type="synonym">Peronospora arabidopsidis</name>
    <dbReference type="NCBI Taxonomy" id="559515"/>
    <lineage>
        <taxon>Eukaryota</taxon>
        <taxon>Sar</taxon>
        <taxon>Stramenopiles</taxon>
        <taxon>Oomycota</taxon>
        <taxon>Peronosporomycetes</taxon>
        <taxon>Peronosporales</taxon>
        <taxon>Peronosporaceae</taxon>
        <taxon>Hyaloperonospora</taxon>
    </lineage>
</organism>
<keyword evidence="4" id="KW-1133">Transmembrane helix</keyword>
<evidence type="ECO:0000256" key="2">
    <source>
        <dbReference type="ARBA" id="ARBA00022448"/>
    </source>
</evidence>
<keyword evidence="4" id="KW-0812">Transmembrane</keyword>
<accession>M4BVB8</accession>
<sequence>MRFTVAAFAAAAAIACSTSDVTPVPGAPYRSPTLLTRDALHDGKGARFLRGYETDAAAINNNNAEERSVTALSALHPNPTLKNKELPAAFKAPIRFVVGLIRRIGAEVRLMTQRRKRIQPHDPLLAGIGYIIPFIAIAGADMPHYTTWDDGSYSIIAQTIGGTWLCVWVLISSVIGNLGLFLAEMAKDGFQLAGMADSGLAPPYFAQYTPP</sequence>
<keyword evidence="3" id="KW-1003">Cell membrane</keyword>
<keyword evidence="4" id="KW-0472">Membrane</keyword>
<gene>
    <name evidence="6" type="primary">HaRxL80b</name>
</gene>
<reference evidence="6" key="2">
    <citation type="journal article" date="2014" name="PLoS Pathog.">
        <title>Expression profiling during arabidopsis/downy mildew interaction reveals a highly-expressed effector that attenuates responses to salicylic acid.</title>
        <authorList>
            <person name="Asai S."/>
            <person name="Rallapalli G."/>
            <person name="Piquerez S.J.M."/>
            <person name="Caillaud M.C."/>
            <person name="Furzer O.J."/>
            <person name="Ishaque N."/>
            <person name="Wirthmueller L."/>
            <person name="Fabro G."/>
            <person name="Shirasu K."/>
            <person name="Jones J.D.G."/>
        </authorList>
    </citation>
    <scope>NUCLEOTIDE SEQUENCE</scope>
    <source>
        <strain evidence="6">Emoy2</strain>
    </source>
</reference>
<keyword evidence="5" id="KW-0732">Signal</keyword>
<feature type="transmembrane region" description="Helical" evidence="4">
    <location>
        <begin position="162"/>
        <end position="183"/>
    </location>
</feature>
<dbReference type="PANTHER" id="PTHR45826">
    <property type="entry name" value="POLYAMINE TRANSPORTER PUT1"/>
    <property type="match status" value="1"/>
</dbReference>
<proteinExistence type="evidence at transcript level"/>
<dbReference type="AlphaFoldDB" id="M4BVB8"/>
<dbReference type="HOGENOM" id="CLU_1306928_0_0_1"/>
<keyword evidence="8" id="KW-1185">Reference proteome</keyword>
<evidence type="ECO:0000313" key="6">
    <source>
        <dbReference type="EMBL" id="BAP68800.1"/>
    </source>
</evidence>
<dbReference type="EMBL" id="AB922225">
    <property type="protein sequence ID" value="BAP68800.1"/>
    <property type="molecule type" value="mRNA"/>
</dbReference>
<dbReference type="Proteomes" id="UP000011713">
    <property type="component" value="Unassembled WGS sequence"/>
</dbReference>
<keyword evidence="2" id="KW-0813">Transport</keyword>
<feature type="transmembrane region" description="Helical" evidence="4">
    <location>
        <begin position="124"/>
        <end position="142"/>
    </location>
</feature>
<evidence type="ECO:0000256" key="1">
    <source>
        <dbReference type="ARBA" id="ARBA00004651"/>
    </source>
</evidence>
<dbReference type="EnsemblProtists" id="HpaT810460">
    <property type="protein sequence ID" value="HpaP810460"/>
    <property type="gene ID" value="HpaG810460"/>
</dbReference>
<feature type="chain" id="PRO_5009704545" evidence="5">
    <location>
        <begin position="20"/>
        <end position="211"/>
    </location>
</feature>
<dbReference type="EMBL" id="JH597976">
    <property type="status" value="NOT_ANNOTATED_CDS"/>
    <property type="molecule type" value="Genomic_DNA"/>
</dbReference>
<reference evidence="7" key="3">
    <citation type="submission" date="2015-06" db="UniProtKB">
        <authorList>
            <consortium name="EnsemblProtists"/>
        </authorList>
    </citation>
    <scope>IDENTIFICATION</scope>
    <source>
        <strain evidence="7">Emoy2</strain>
    </source>
</reference>
<protein>
    <submittedName>
        <fullName evidence="6">RxLR effector candidate protein</fullName>
    </submittedName>
</protein>
<dbReference type="GO" id="GO:0005886">
    <property type="term" value="C:plasma membrane"/>
    <property type="evidence" value="ECO:0007669"/>
    <property type="project" value="UniProtKB-SubCell"/>
</dbReference>
<evidence type="ECO:0000313" key="8">
    <source>
        <dbReference type="Proteomes" id="UP000011713"/>
    </source>
</evidence>
<dbReference type="STRING" id="559515.M4BVB8"/>
<dbReference type="PANTHER" id="PTHR45826:SF2">
    <property type="entry name" value="AMINO ACID TRANSPORTER"/>
    <property type="match status" value="1"/>
</dbReference>
<dbReference type="VEuPathDB" id="FungiDB:HpaG810460"/>
<feature type="signal peptide" evidence="5">
    <location>
        <begin position="1"/>
        <end position="19"/>
    </location>
</feature>
<dbReference type="eggNOG" id="KOG1287">
    <property type="taxonomic scope" value="Eukaryota"/>
</dbReference>
<dbReference type="GO" id="GO:0022857">
    <property type="term" value="F:transmembrane transporter activity"/>
    <property type="evidence" value="ECO:0007669"/>
    <property type="project" value="InterPro"/>
</dbReference>
<evidence type="ECO:0000256" key="5">
    <source>
        <dbReference type="SAM" id="SignalP"/>
    </source>
</evidence>
<comment type="subcellular location">
    <subcellularLocation>
        <location evidence="1">Cell membrane</location>
        <topology evidence="1">Multi-pass membrane protein</topology>
    </subcellularLocation>
</comment>
<name>M4BVB8_HYAAE</name>
<evidence type="ECO:0000313" key="7">
    <source>
        <dbReference type="EnsemblProtists" id="HpaP810460"/>
    </source>
</evidence>
<dbReference type="InterPro" id="IPR044566">
    <property type="entry name" value="RMV1-like"/>
</dbReference>